<dbReference type="EMBL" id="CP016414">
    <property type="protein sequence ID" value="ANU37658.1"/>
    <property type="molecule type" value="Genomic_DNA"/>
</dbReference>
<protein>
    <submittedName>
        <fullName evidence="2">Putative lipoprotein YjbF</fullName>
    </submittedName>
</protein>
<dbReference type="InterPro" id="IPR023373">
    <property type="entry name" value="YmcC_sf"/>
</dbReference>
<dbReference type="Pfam" id="PF11102">
    <property type="entry name" value="YjbF"/>
    <property type="match status" value="1"/>
</dbReference>
<dbReference type="AlphaFoldDB" id="A0A1C7FD42"/>
<dbReference type="PATRIC" id="fig|45658.7.peg.2538"/>
<organism evidence="2 3">
    <name type="scientific">Vibrio scophthalmi</name>
    <dbReference type="NCBI Taxonomy" id="45658"/>
    <lineage>
        <taxon>Bacteria</taxon>
        <taxon>Pseudomonadati</taxon>
        <taxon>Pseudomonadota</taxon>
        <taxon>Gammaproteobacteria</taxon>
        <taxon>Vibrionales</taxon>
        <taxon>Vibrionaceae</taxon>
        <taxon>Vibrio</taxon>
    </lineage>
</organism>
<dbReference type="PROSITE" id="PS51257">
    <property type="entry name" value="PROKAR_LIPOPROTEIN"/>
    <property type="match status" value="1"/>
</dbReference>
<evidence type="ECO:0000313" key="3">
    <source>
        <dbReference type="Proteomes" id="UP000092528"/>
    </source>
</evidence>
<dbReference type="InterPro" id="IPR021308">
    <property type="entry name" value="GfcB"/>
</dbReference>
<evidence type="ECO:0000313" key="2">
    <source>
        <dbReference type="EMBL" id="ANU37658.1"/>
    </source>
</evidence>
<dbReference type="Gene3D" id="2.40.360.10">
    <property type="entry name" value="YmcC-like"/>
    <property type="match status" value="1"/>
</dbReference>
<evidence type="ECO:0000256" key="1">
    <source>
        <dbReference type="SAM" id="SignalP"/>
    </source>
</evidence>
<dbReference type="Proteomes" id="UP000092528">
    <property type="component" value="Chromosome 1"/>
</dbReference>
<dbReference type="STRING" id="45658.VSVS12_00408"/>
<dbReference type="SUPFAM" id="SSF159270">
    <property type="entry name" value="YmcC-like"/>
    <property type="match status" value="1"/>
</dbReference>
<feature type="chain" id="PRO_5008885574" evidence="1">
    <location>
        <begin position="18"/>
        <end position="220"/>
    </location>
</feature>
<keyword evidence="1" id="KW-0732">Signal</keyword>
<keyword evidence="3" id="KW-1185">Reference proteome</keyword>
<gene>
    <name evidence="2" type="ORF">VSVS05_02580</name>
</gene>
<name>A0A1C7FD42_9VIBR</name>
<reference evidence="2 3" key="1">
    <citation type="submission" date="2016-07" db="EMBL/GenBank/DDBJ databases">
        <title>Genome sequencing of Vibrio scophthalmi strain VS-05, an isolated from Paralichthys olivaceus.</title>
        <authorList>
            <person name="Han H.-J."/>
        </authorList>
    </citation>
    <scope>NUCLEOTIDE SEQUENCE [LARGE SCALE GENOMIC DNA]</scope>
    <source>
        <strain evidence="2 3">VS-05</strain>
    </source>
</reference>
<dbReference type="RefSeq" id="WP_065545785.1">
    <property type="nucleotide sequence ID" value="NZ_CP016414.1"/>
</dbReference>
<keyword evidence="2" id="KW-0449">Lipoprotein</keyword>
<sequence>MAHLRSALLIIFISLLAGCSQRTQDLNATIHEALFGFNDVNMTAEQVAELPYASIYARINNGHQIFMVLAFADTNPLTGNTQLKWVSADNAMITTENGRIVKTAMFPKANLVNMSSNNRLAAPNQYANSWSSREYDWQPGYLYSNKARIESMPKGTQKITSLLWQKQTTQVHEVITFDQIGQQMQNDYWVDTQGNVVKSEQWLIPDELFIEIEVLKPYAE</sequence>
<proteinExistence type="predicted"/>
<accession>A0A1C7FD42</accession>
<feature type="signal peptide" evidence="1">
    <location>
        <begin position="1"/>
        <end position="17"/>
    </location>
</feature>